<protein>
    <submittedName>
        <fullName evidence="2">Uncharacterized protein</fullName>
    </submittedName>
</protein>
<keyword evidence="3" id="KW-1185">Reference proteome</keyword>
<evidence type="ECO:0000313" key="3">
    <source>
        <dbReference type="Proteomes" id="UP000316798"/>
    </source>
</evidence>
<dbReference type="Proteomes" id="UP000316798">
    <property type="component" value="Chromosome"/>
</dbReference>
<dbReference type="KEGG" id="rhf:EUB48_04445"/>
<gene>
    <name evidence="2" type="ORF">EUB48_04445</name>
</gene>
<reference evidence="2 3" key="1">
    <citation type="submission" date="2019-01" db="EMBL/GenBank/DDBJ databases">
        <title>Genomic insights into a novel species Rhodoferax sp.</title>
        <authorList>
            <person name="Jin L."/>
        </authorList>
    </citation>
    <scope>NUCLEOTIDE SEQUENCE [LARGE SCALE GENOMIC DNA]</scope>
    <source>
        <strain evidence="2 3">CHu59-6-5</strain>
    </source>
</reference>
<accession>A0A515D8A9</accession>
<sequence>MMSSDWKRRIRLFVERFWQPTSACMTSMPGSWGNLMSLAHWTLALQTGRLHRRLRTRDWRSRDDRERGRANCSYRRQPRIASTSD</sequence>
<name>A0A515D8A9_9BURK</name>
<dbReference type="AlphaFoldDB" id="A0A515D8A9"/>
<dbReference type="EMBL" id="CP035503">
    <property type="protein sequence ID" value="QDL36626.1"/>
    <property type="molecule type" value="Genomic_DNA"/>
</dbReference>
<proteinExistence type="predicted"/>
<evidence type="ECO:0000313" key="2">
    <source>
        <dbReference type="EMBL" id="QDL36626.1"/>
    </source>
</evidence>
<evidence type="ECO:0000256" key="1">
    <source>
        <dbReference type="SAM" id="MobiDB-lite"/>
    </source>
</evidence>
<organism evidence="2 3">
    <name type="scientific">Rhodoferax sediminis</name>
    <dbReference type="NCBI Taxonomy" id="2509614"/>
    <lineage>
        <taxon>Bacteria</taxon>
        <taxon>Pseudomonadati</taxon>
        <taxon>Pseudomonadota</taxon>
        <taxon>Betaproteobacteria</taxon>
        <taxon>Burkholderiales</taxon>
        <taxon>Comamonadaceae</taxon>
        <taxon>Rhodoferax</taxon>
    </lineage>
</organism>
<feature type="region of interest" description="Disordered" evidence="1">
    <location>
        <begin position="61"/>
        <end position="85"/>
    </location>
</feature>